<dbReference type="Proteomes" id="UP000253141">
    <property type="component" value="Unassembled WGS sequence"/>
</dbReference>
<evidence type="ECO:0000313" key="8">
    <source>
        <dbReference type="EMBL" id="RDB07810.1"/>
    </source>
</evidence>
<evidence type="ECO:0000256" key="4">
    <source>
        <dbReference type="ARBA" id="ARBA00022833"/>
    </source>
</evidence>
<dbReference type="InterPro" id="IPR000594">
    <property type="entry name" value="ThiF_NAD_FAD-bd"/>
</dbReference>
<dbReference type="Gene3D" id="3.40.140.10">
    <property type="entry name" value="Cytidine Deaminase, domain 2"/>
    <property type="match status" value="1"/>
</dbReference>
<dbReference type="GO" id="GO:0006508">
    <property type="term" value="P:proteolysis"/>
    <property type="evidence" value="ECO:0007669"/>
    <property type="project" value="UniProtKB-KW"/>
</dbReference>
<dbReference type="Gene3D" id="3.40.50.720">
    <property type="entry name" value="NAD(P)-binding Rossmann-like Domain"/>
    <property type="match status" value="1"/>
</dbReference>
<dbReference type="EMBL" id="QPIW01000001">
    <property type="protein sequence ID" value="RDB07810.1"/>
    <property type="molecule type" value="Genomic_DNA"/>
</dbReference>
<evidence type="ECO:0000313" key="9">
    <source>
        <dbReference type="Proteomes" id="UP000253141"/>
    </source>
</evidence>
<dbReference type="SUPFAM" id="SSF69572">
    <property type="entry name" value="Activating enzymes of the ubiquitin-like proteins"/>
    <property type="match status" value="1"/>
</dbReference>
<reference evidence="8 9" key="1">
    <citation type="submission" date="2018-07" db="EMBL/GenBank/DDBJ databases">
        <title>Genome analysis of Runella aurantiaca.</title>
        <authorList>
            <person name="Yang X."/>
        </authorList>
    </citation>
    <scope>NUCLEOTIDE SEQUENCE [LARGE SCALE GENOMIC DNA]</scope>
    <source>
        <strain evidence="8 9">YX9</strain>
    </source>
</reference>
<dbReference type="RefSeq" id="WP_114459346.1">
    <property type="nucleotide sequence ID" value="NZ_QPIW01000001.1"/>
</dbReference>
<dbReference type="OrthoDB" id="517279at2"/>
<dbReference type="Pfam" id="PF00899">
    <property type="entry name" value="ThiF"/>
    <property type="match status" value="1"/>
</dbReference>
<dbReference type="SUPFAM" id="SSF102712">
    <property type="entry name" value="JAB1/MPN domain"/>
    <property type="match status" value="1"/>
</dbReference>
<dbReference type="Pfam" id="PF14457">
    <property type="entry name" value="Prok-E2_A"/>
    <property type="match status" value="1"/>
</dbReference>
<name>A0A369IGA6_9BACT</name>
<gene>
    <name evidence="8" type="ORF">DVG78_01780</name>
</gene>
<evidence type="ECO:0000256" key="3">
    <source>
        <dbReference type="ARBA" id="ARBA00022801"/>
    </source>
</evidence>
<feature type="domain" description="THIF-type NAD/FAD binding fold" evidence="6">
    <location>
        <begin position="367"/>
        <end position="473"/>
    </location>
</feature>
<protein>
    <recommendedName>
        <fullName evidence="10">Thiamine biosynthesis protein ThiF</fullName>
    </recommendedName>
</protein>
<keyword evidence="4" id="KW-0862">Zinc</keyword>
<evidence type="ECO:0000259" key="6">
    <source>
        <dbReference type="Pfam" id="PF00899"/>
    </source>
</evidence>
<dbReference type="InterPro" id="IPR028090">
    <property type="entry name" value="JAB_dom_prok"/>
</dbReference>
<dbReference type="GO" id="GO:0008237">
    <property type="term" value="F:metallopeptidase activity"/>
    <property type="evidence" value="ECO:0007669"/>
    <property type="project" value="UniProtKB-KW"/>
</dbReference>
<keyword evidence="2" id="KW-0479">Metal-binding</keyword>
<keyword evidence="1" id="KW-0645">Protease</keyword>
<dbReference type="GO" id="GO:0008641">
    <property type="term" value="F:ubiquitin-like modifier activating enzyme activity"/>
    <property type="evidence" value="ECO:0007669"/>
    <property type="project" value="InterPro"/>
</dbReference>
<keyword evidence="9" id="KW-1185">Reference proteome</keyword>
<proteinExistence type="predicted"/>
<feature type="domain" description="JAB" evidence="7">
    <location>
        <begin position="630"/>
        <end position="734"/>
    </location>
</feature>
<evidence type="ECO:0000256" key="5">
    <source>
        <dbReference type="ARBA" id="ARBA00023049"/>
    </source>
</evidence>
<dbReference type="GO" id="GO:0046872">
    <property type="term" value="F:metal ion binding"/>
    <property type="evidence" value="ECO:0007669"/>
    <property type="project" value="UniProtKB-KW"/>
</dbReference>
<evidence type="ECO:0000259" key="7">
    <source>
        <dbReference type="Pfam" id="PF14464"/>
    </source>
</evidence>
<dbReference type="InterPro" id="IPR035985">
    <property type="entry name" value="Ubiquitin-activating_enz"/>
</dbReference>
<keyword evidence="5" id="KW-0482">Metalloprotease</keyword>
<sequence>MLHSNSLQPYAGELSVEIQSAIQEISQYFEIPNPKVLILDKRRIVVPVTYKVSLPNMGAVDGINIGEEEPMLIQLSLNKYPHTAPFILSDRKDFPRAWLSHLYFTTDDEPARLCLVRNSPHEWFATIKMRDFLDVGGQWLYKAATGQLDEDGAEFDPTRLEGNISSKHIYRYDLINEVVSENQRFVSDLPAALFVGGQLLKAGDIYAYQTNAAVPFIAFEIVHNAIVRLSKEEDQDHGANPVFTFVFWDPDSAIDDLYLTSRPKNYGQLKMFFSLRGIDLHQALLKFEGLGAITRLGLPIIFAIKRPRKVIGYKGNYEFINFLIISPTGGIGALDDSDEIWLQSHIEPFSKNIASYLSARKQTPATLYIGAGSLGSKLILHDARSGNLEIGICDDGKMLPHNLTRHELFADQLGQNKAQALADIIRQFYSADNTAKIAAIKSSAIYLDSEFQHYQRIVDTTASVQVMNFLLSKQLPANIRYYKAEIADEGALGLFYAEGYDRNPRMDDLVNLACFYATKNEKLRTWRMNDAQREVTSLNVGLGCSSTTSVMADDILSFHGGIFSRILSKAVTQDSADMSGIVAVSSLDETKGFPSISTEYIEVSAFEVLNCKAGSGWEVRLTSGIKEILLNNCKQYAPKETGGVLIGIANYKTKTIHVFDIISEPQGSHGTCSGFVRGTLGLPAEIDAIKKVTGDVIGYIGEWHTHPMNLKRLSARDEETIAELVELNRTVPIPTCALIVTPDELLVYVQE</sequence>
<comment type="caution">
    <text evidence="8">The sequence shown here is derived from an EMBL/GenBank/DDBJ whole genome shotgun (WGS) entry which is preliminary data.</text>
</comment>
<dbReference type="Pfam" id="PF14464">
    <property type="entry name" value="Prok-JAB"/>
    <property type="match status" value="1"/>
</dbReference>
<evidence type="ECO:0008006" key="10">
    <source>
        <dbReference type="Google" id="ProtNLM"/>
    </source>
</evidence>
<dbReference type="AlphaFoldDB" id="A0A369IGA6"/>
<accession>A0A369IGA6</accession>
<dbReference type="InterPro" id="IPR032865">
    <property type="entry name" value="Prok-E2_A"/>
</dbReference>
<keyword evidence="3" id="KW-0378">Hydrolase</keyword>
<organism evidence="8 9">
    <name type="scientific">Runella aurantiaca</name>
    <dbReference type="NCBI Taxonomy" id="2282308"/>
    <lineage>
        <taxon>Bacteria</taxon>
        <taxon>Pseudomonadati</taxon>
        <taxon>Bacteroidota</taxon>
        <taxon>Cytophagia</taxon>
        <taxon>Cytophagales</taxon>
        <taxon>Spirosomataceae</taxon>
        <taxon>Runella</taxon>
    </lineage>
</organism>
<evidence type="ECO:0000256" key="1">
    <source>
        <dbReference type="ARBA" id="ARBA00022670"/>
    </source>
</evidence>
<evidence type="ECO:0000256" key="2">
    <source>
        <dbReference type="ARBA" id="ARBA00022723"/>
    </source>
</evidence>